<evidence type="ECO:0000313" key="5">
    <source>
        <dbReference type="EMBL" id="MFC6009938.1"/>
    </source>
</evidence>
<protein>
    <submittedName>
        <fullName evidence="5">Transposase family protein</fullName>
    </submittedName>
</protein>
<accession>A0ABW1JMJ5</accession>
<dbReference type="InterPro" id="IPR027806">
    <property type="entry name" value="HARBI1_dom"/>
</dbReference>
<sequence>MLFYRAALPLSSSTLHFVAAVIRRHRREIGSRWRALDPGQQAMLVLVYLRKGEPFTDLAAGFEISTSTAWRYVEETTTLLSEQAPGLRSALRKAKAAGHSYLILDGTVIAIDRVAADRPFYSGKHRLHGMNVQVLASPEGEKGYQGVAGVLTPYKGRNKPASQKQANRAHARLRGRGERAFAQLKVWKILRKLRCCPDKTTRLVKAISVLQDRERQAASAG</sequence>
<evidence type="ECO:0000259" key="3">
    <source>
        <dbReference type="Pfam" id="PF13359"/>
    </source>
</evidence>
<reference evidence="6" key="1">
    <citation type="journal article" date="2019" name="Int. J. Syst. Evol. Microbiol.">
        <title>The Global Catalogue of Microorganisms (GCM) 10K type strain sequencing project: providing services to taxonomists for standard genome sequencing and annotation.</title>
        <authorList>
            <consortium name="The Broad Institute Genomics Platform"/>
            <consortium name="The Broad Institute Genome Sequencing Center for Infectious Disease"/>
            <person name="Wu L."/>
            <person name="Ma J."/>
        </authorList>
    </citation>
    <scope>NUCLEOTIDE SEQUENCE [LARGE SCALE GENOMIC DNA]</scope>
    <source>
        <strain evidence="6">CCUG 36956</strain>
    </source>
</reference>
<evidence type="ECO:0000256" key="1">
    <source>
        <dbReference type="ARBA" id="ARBA00001968"/>
    </source>
</evidence>
<name>A0ABW1JMJ5_9NOCA</name>
<dbReference type="RefSeq" id="WP_378598928.1">
    <property type="nucleotide sequence ID" value="NZ_JBHSQN010000001.1"/>
</dbReference>
<keyword evidence="2" id="KW-0479">Metal-binding</keyword>
<feature type="domain" description="Transposase Helix-turn-helix" evidence="4">
    <location>
        <begin position="35"/>
        <end position="83"/>
    </location>
</feature>
<dbReference type="Pfam" id="PF13613">
    <property type="entry name" value="HTH_Tnp_4"/>
    <property type="match status" value="1"/>
</dbReference>
<evidence type="ECO:0000256" key="2">
    <source>
        <dbReference type="ARBA" id="ARBA00022723"/>
    </source>
</evidence>
<feature type="domain" description="DDE Tnp4" evidence="3">
    <location>
        <begin position="140"/>
        <end position="210"/>
    </location>
</feature>
<evidence type="ECO:0000259" key="4">
    <source>
        <dbReference type="Pfam" id="PF13613"/>
    </source>
</evidence>
<dbReference type="Pfam" id="PF13359">
    <property type="entry name" value="DDE_Tnp_4"/>
    <property type="match status" value="1"/>
</dbReference>
<organism evidence="5 6">
    <name type="scientific">Nocardia lasii</name>
    <dbReference type="NCBI Taxonomy" id="1616107"/>
    <lineage>
        <taxon>Bacteria</taxon>
        <taxon>Bacillati</taxon>
        <taxon>Actinomycetota</taxon>
        <taxon>Actinomycetes</taxon>
        <taxon>Mycobacteriales</taxon>
        <taxon>Nocardiaceae</taxon>
        <taxon>Nocardia</taxon>
    </lineage>
</organism>
<dbReference type="EMBL" id="JBHSQN010000001">
    <property type="protein sequence ID" value="MFC6009938.1"/>
    <property type="molecule type" value="Genomic_DNA"/>
</dbReference>
<keyword evidence="6" id="KW-1185">Reference proteome</keyword>
<proteinExistence type="predicted"/>
<comment type="cofactor">
    <cofactor evidence="1">
        <name>a divalent metal cation</name>
        <dbReference type="ChEBI" id="CHEBI:60240"/>
    </cofactor>
</comment>
<comment type="caution">
    <text evidence="5">The sequence shown here is derived from an EMBL/GenBank/DDBJ whole genome shotgun (WGS) entry which is preliminary data.</text>
</comment>
<evidence type="ECO:0000313" key="6">
    <source>
        <dbReference type="Proteomes" id="UP001596223"/>
    </source>
</evidence>
<dbReference type="InterPro" id="IPR027805">
    <property type="entry name" value="Transposase_HTH_dom"/>
</dbReference>
<gene>
    <name evidence="5" type="ORF">ACFP3H_02645</name>
</gene>
<dbReference type="Proteomes" id="UP001596223">
    <property type="component" value="Unassembled WGS sequence"/>
</dbReference>